<evidence type="ECO:0000256" key="3">
    <source>
        <dbReference type="ARBA" id="ARBA00012485"/>
    </source>
</evidence>
<dbReference type="Gene3D" id="3.30.2160.10">
    <property type="entry name" value="Hect, E3 ligase catalytic domain"/>
    <property type="match status" value="1"/>
</dbReference>
<accession>A0A922L728</accession>
<keyword evidence="5" id="KW-0677">Repeat</keyword>
<organism evidence="11 12">
    <name type="scientific">Dermatophagoides farinae</name>
    <name type="common">American house dust mite</name>
    <dbReference type="NCBI Taxonomy" id="6954"/>
    <lineage>
        <taxon>Eukaryota</taxon>
        <taxon>Metazoa</taxon>
        <taxon>Ecdysozoa</taxon>
        <taxon>Arthropoda</taxon>
        <taxon>Chelicerata</taxon>
        <taxon>Arachnida</taxon>
        <taxon>Acari</taxon>
        <taxon>Acariformes</taxon>
        <taxon>Sarcoptiformes</taxon>
        <taxon>Astigmata</taxon>
        <taxon>Psoroptidia</taxon>
        <taxon>Analgoidea</taxon>
        <taxon>Pyroglyphidae</taxon>
        <taxon>Dermatophagoidinae</taxon>
        <taxon>Dermatophagoides</taxon>
    </lineage>
</organism>
<dbReference type="Pfam" id="PF00632">
    <property type="entry name" value="HECT"/>
    <property type="match status" value="1"/>
</dbReference>
<dbReference type="EMBL" id="ASGP02000002">
    <property type="protein sequence ID" value="KAH9521723.1"/>
    <property type="molecule type" value="Genomic_DNA"/>
</dbReference>
<feature type="domain" description="HECT" evidence="10">
    <location>
        <begin position="1963"/>
        <end position="2302"/>
    </location>
</feature>
<dbReference type="GO" id="GO:0061630">
    <property type="term" value="F:ubiquitin protein ligase activity"/>
    <property type="evidence" value="ECO:0007669"/>
    <property type="project" value="UniProtKB-EC"/>
</dbReference>
<dbReference type="InterPro" id="IPR001202">
    <property type="entry name" value="WW_dom"/>
</dbReference>
<feature type="compositionally biased region" description="Acidic residues" evidence="8">
    <location>
        <begin position="639"/>
        <end position="648"/>
    </location>
</feature>
<feature type="region of interest" description="Disordered" evidence="8">
    <location>
        <begin position="1123"/>
        <end position="1154"/>
    </location>
</feature>
<dbReference type="FunFam" id="3.30.2410.10:FF:000002">
    <property type="entry name" value="E3 ubiquitin-protein ligase HECW2"/>
    <property type="match status" value="1"/>
</dbReference>
<comment type="pathway">
    <text evidence="2">Protein modification; protein ubiquitination.</text>
</comment>
<feature type="compositionally biased region" description="Low complexity" evidence="8">
    <location>
        <begin position="601"/>
        <end position="638"/>
    </location>
</feature>
<feature type="compositionally biased region" description="Low complexity" evidence="8">
    <location>
        <begin position="1541"/>
        <end position="1568"/>
    </location>
</feature>
<feature type="region of interest" description="Disordered" evidence="8">
    <location>
        <begin position="982"/>
        <end position="1071"/>
    </location>
</feature>
<dbReference type="PANTHER" id="PTHR11254">
    <property type="entry name" value="HECT DOMAIN UBIQUITIN-PROTEIN LIGASE"/>
    <property type="match status" value="1"/>
</dbReference>
<dbReference type="Gene3D" id="3.90.1750.10">
    <property type="entry name" value="Hect, E3 ligase catalytic domains"/>
    <property type="match status" value="1"/>
</dbReference>
<dbReference type="FunFam" id="3.90.1750.10:FF:000079">
    <property type="entry name" value="E3 ubiquitin-protein ligase"/>
    <property type="match status" value="1"/>
</dbReference>
<dbReference type="SUPFAM" id="SSF51045">
    <property type="entry name" value="WW domain"/>
    <property type="match status" value="2"/>
</dbReference>
<feature type="compositionally biased region" description="Basic residues" evidence="8">
    <location>
        <begin position="1142"/>
        <end position="1154"/>
    </location>
</feature>
<dbReference type="GO" id="GO:0048814">
    <property type="term" value="P:regulation of dendrite morphogenesis"/>
    <property type="evidence" value="ECO:0007669"/>
    <property type="project" value="TreeGrafter"/>
</dbReference>
<feature type="region of interest" description="Disordered" evidence="8">
    <location>
        <begin position="67"/>
        <end position="99"/>
    </location>
</feature>
<dbReference type="PANTHER" id="PTHR11254:SF320">
    <property type="entry name" value="HECT-TYPE E3 UBIQUITIN TRANSFERASE"/>
    <property type="match status" value="1"/>
</dbReference>
<evidence type="ECO:0000256" key="1">
    <source>
        <dbReference type="ARBA" id="ARBA00000885"/>
    </source>
</evidence>
<feature type="compositionally biased region" description="Low complexity" evidence="8">
    <location>
        <begin position="67"/>
        <end position="88"/>
    </location>
</feature>
<dbReference type="Gene3D" id="3.30.2410.10">
    <property type="entry name" value="Hect, E3 ligase catalytic domain"/>
    <property type="match status" value="1"/>
</dbReference>
<dbReference type="GO" id="GO:0009966">
    <property type="term" value="P:regulation of signal transduction"/>
    <property type="evidence" value="ECO:0007669"/>
    <property type="project" value="UniProtKB-ARBA"/>
</dbReference>
<feature type="region of interest" description="Disordered" evidence="8">
    <location>
        <begin position="556"/>
        <end position="702"/>
    </location>
</feature>
<feature type="region of interest" description="Disordered" evidence="8">
    <location>
        <begin position="1871"/>
        <end position="1890"/>
    </location>
</feature>
<feature type="domain" description="WW" evidence="9">
    <location>
        <begin position="1216"/>
        <end position="1249"/>
    </location>
</feature>
<feature type="region of interest" description="Disordered" evidence="8">
    <location>
        <begin position="1533"/>
        <end position="1582"/>
    </location>
</feature>
<protein>
    <recommendedName>
        <fullName evidence="3">HECT-type E3 ubiquitin transferase</fullName>
        <ecNumber evidence="3">2.3.2.26</ecNumber>
    </recommendedName>
</protein>
<dbReference type="PROSITE" id="PS50237">
    <property type="entry name" value="HECT"/>
    <property type="match status" value="1"/>
</dbReference>
<feature type="region of interest" description="Disordered" evidence="8">
    <location>
        <begin position="1252"/>
        <end position="1296"/>
    </location>
</feature>
<feature type="compositionally biased region" description="Basic residues" evidence="8">
    <location>
        <begin position="1"/>
        <end position="11"/>
    </location>
</feature>
<feature type="region of interest" description="Disordered" evidence="8">
    <location>
        <begin position="180"/>
        <end position="213"/>
    </location>
</feature>
<evidence type="ECO:0000256" key="5">
    <source>
        <dbReference type="ARBA" id="ARBA00022737"/>
    </source>
</evidence>
<dbReference type="SUPFAM" id="SSF56204">
    <property type="entry name" value="Hect, E3 ligase catalytic domain"/>
    <property type="match status" value="1"/>
</dbReference>
<dbReference type="SMART" id="SM00119">
    <property type="entry name" value="HECTc"/>
    <property type="match status" value="1"/>
</dbReference>
<evidence type="ECO:0000256" key="4">
    <source>
        <dbReference type="ARBA" id="ARBA00022679"/>
    </source>
</evidence>
<dbReference type="InterPro" id="IPR050409">
    <property type="entry name" value="E3_ubiq-protein_ligase"/>
</dbReference>
<dbReference type="Proteomes" id="UP000790347">
    <property type="component" value="Unassembled WGS sequence"/>
</dbReference>
<feature type="region of interest" description="Disordered" evidence="8">
    <location>
        <begin position="227"/>
        <end position="246"/>
    </location>
</feature>
<dbReference type="GO" id="GO:0006511">
    <property type="term" value="P:ubiquitin-dependent protein catabolic process"/>
    <property type="evidence" value="ECO:0007669"/>
    <property type="project" value="TreeGrafter"/>
</dbReference>
<dbReference type="InterPro" id="IPR035983">
    <property type="entry name" value="Hect_E3_ubiquitin_ligase"/>
</dbReference>
<feature type="compositionally biased region" description="Low complexity" evidence="8">
    <location>
        <begin position="195"/>
        <end position="212"/>
    </location>
</feature>
<dbReference type="GO" id="GO:0016567">
    <property type="term" value="P:protein ubiquitination"/>
    <property type="evidence" value="ECO:0007669"/>
    <property type="project" value="TreeGrafter"/>
</dbReference>
<keyword evidence="12" id="KW-1185">Reference proteome</keyword>
<feature type="region of interest" description="Disordered" evidence="8">
    <location>
        <begin position="136"/>
        <end position="165"/>
    </location>
</feature>
<name>A0A922L728_DERFA</name>
<feature type="region of interest" description="Disordered" evidence="8">
    <location>
        <begin position="945"/>
        <end position="967"/>
    </location>
</feature>
<feature type="region of interest" description="Disordered" evidence="8">
    <location>
        <begin position="1166"/>
        <end position="1190"/>
    </location>
</feature>
<feature type="active site" description="Glycyl thioester intermediate" evidence="7">
    <location>
        <position position="2270"/>
    </location>
</feature>
<dbReference type="CDD" id="cd00201">
    <property type="entry name" value="WW"/>
    <property type="match status" value="2"/>
</dbReference>
<feature type="compositionally biased region" description="Low complexity" evidence="8">
    <location>
        <begin position="12"/>
        <end position="28"/>
    </location>
</feature>
<feature type="compositionally biased region" description="Polar residues" evidence="8">
    <location>
        <begin position="228"/>
        <end position="246"/>
    </location>
</feature>
<feature type="compositionally biased region" description="Basic residues" evidence="8">
    <location>
        <begin position="185"/>
        <end position="194"/>
    </location>
</feature>
<feature type="compositionally biased region" description="Low complexity" evidence="8">
    <location>
        <begin position="1270"/>
        <end position="1296"/>
    </location>
</feature>
<dbReference type="OrthoDB" id="5987976at2759"/>
<proteinExistence type="predicted"/>
<evidence type="ECO:0000256" key="7">
    <source>
        <dbReference type="PROSITE-ProRule" id="PRU00104"/>
    </source>
</evidence>
<evidence type="ECO:0000256" key="6">
    <source>
        <dbReference type="ARBA" id="ARBA00022786"/>
    </source>
</evidence>
<dbReference type="FunFam" id="3.30.2160.10:FF:000001">
    <property type="entry name" value="E3 ubiquitin-protein ligase NEDD4-like"/>
    <property type="match status" value="1"/>
</dbReference>
<dbReference type="CDD" id="cd00078">
    <property type="entry name" value="HECTc"/>
    <property type="match status" value="1"/>
</dbReference>
<evidence type="ECO:0000313" key="12">
    <source>
        <dbReference type="Proteomes" id="UP000790347"/>
    </source>
</evidence>
<dbReference type="GO" id="GO:0005737">
    <property type="term" value="C:cytoplasm"/>
    <property type="evidence" value="ECO:0007669"/>
    <property type="project" value="TreeGrafter"/>
</dbReference>
<feature type="compositionally biased region" description="Low complexity" evidence="8">
    <location>
        <begin position="1053"/>
        <end position="1062"/>
    </location>
</feature>
<feature type="compositionally biased region" description="Low complexity" evidence="8">
    <location>
        <begin position="787"/>
        <end position="802"/>
    </location>
</feature>
<dbReference type="PROSITE" id="PS01159">
    <property type="entry name" value="WW_DOMAIN_1"/>
    <property type="match status" value="2"/>
</dbReference>
<comment type="catalytic activity">
    <reaction evidence="1">
        <text>S-ubiquitinyl-[E2 ubiquitin-conjugating enzyme]-L-cysteine + [acceptor protein]-L-lysine = [E2 ubiquitin-conjugating enzyme]-L-cysteine + N(6)-ubiquitinyl-[acceptor protein]-L-lysine.</text>
        <dbReference type="EC" id="2.3.2.26"/>
    </reaction>
</comment>
<dbReference type="InterPro" id="IPR036020">
    <property type="entry name" value="WW_dom_sf"/>
</dbReference>
<evidence type="ECO:0000256" key="2">
    <source>
        <dbReference type="ARBA" id="ARBA00004906"/>
    </source>
</evidence>
<feature type="compositionally biased region" description="Low complexity" evidence="8">
    <location>
        <begin position="136"/>
        <end position="146"/>
    </location>
</feature>
<feature type="compositionally biased region" description="Low complexity" evidence="8">
    <location>
        <begin position="1873"/>
        <end position="1890"/>
    </location>
</feature>
<dbReference type="PROSITE" id="PS50020">
    <property type="entry name" value="WW_DOMAIN_2"/>
    <property type="match status" value="2"/>
</dbReference>
<dbReference type="EC" id="2.3.2.26" evidence="3"/>
<keyword evidence="6 7" id="KW-0833">Ubl conjugation pathway</keyword>
<feature type="compositionally biased region" description="Low complexity" evidence="8">
    <location>
        <begin position="912"/>
        <end position="928"/>
    </location>
</feature>
<feature type="compositionally biased region" description="Polar residues" evidence="8">
    <location>
        <begin position="578"/>
        <end position="590"/>
    </location>
</feature>
<feature type="compositionally biased region" description="Low complexity" evidence="8">
    <location>
        <begin position="153"/>
        <end position="164"/>
    </location>
</feature>
<reference evidence="11" key="1">
    <citation type="submission" date="2013-05" db="EMBL/GenBank/DDBJ databases">
        <authorList>
            <person name="Yim A.K.Y."/>
            <person name="Chan T.F."/>
            <person name="Ji K.M."/>
            <person name="Liu X.Y."/>
            <person name="Zhou J.W."/>
            <person name="Li R.Q."/>
            <person name="Yang K.Y."/>
            <person name="Li J."/>
            <person name="Li M."/>
            <person name="Law P.T.W."/>
            <person name="Wu Y.L."/>
            <person name="Cai Z.L."/>
            <person name="Qin H."/>
            <person name="Bao Y."/>
            <person name="Leung R.K.K."/>
            <person name="Ng P.K.S."/>
            <person name="Zou J."/>
            <person name="Zhong X.J."/>
            <person name="Ran P.X."/>
            <person name="Zhong N.S."/>
            <person name="Liu Z.G."/>
            <person name="Tsui S.K.W."/>
        </authorList>
    </citation>
    <scope>NUCLEOTIDE SEQUENCE</scope>
    <source>
        <strain evidence="11">Derf</strain>
        <tissue evidence="11">Whole organism</tissue>
    </source>
</reference>
<dbReference type="InterPro" id="IPR040524">
    <property type="entry name" value="HECW1_helix"/>
</dbReference>
<feature type="compositionally biased region" description="Low complexity" evidence="8">
    <location>
        <begin position="656"/>
        <end position="688"/>
    </location>
</feature>
<reference evidence="11" key="2">
    <citation type="journal article" date="2022" name="Res Sq">
        <title>Comparative Genomics Reveals Insights into the Divergent Evolution of Astigmatic Mites and Household Pest Adaptations.</title>
        <authorList>
            <person name="Xiong Q."/>
            <person name="Wan A.T.-Y."/>
            <person name="Liu X.-Y."/>
            <person name="Fung C.S.-H."/>
            <person name="Xiao X."/>
            <person name="Malainual N."/>
            <person name="Hou J."/>
            <person name="Wang L."/>
            <person name="Wang M."/>
            <person name="Yang K."/>
            <person name="Cui Y."/>
            <person name="Leung E."/>
            <person name="Nong W."/>
            <person name="Shin S.-K."/>
            <person name="Au S."/>
            <person name="Jeong K.Y."/>
            <person name="Chew F.T."/>
            <person name="Hui J."/>
            <person name="Leung T.F."/>
            <person name="Tungtrongchitr A."/>
            <person name="Zhong N."/>
            <person name="Liu Z."/>
            <person name="Tsui S."/>
        </authorList>
    </citation>
    <scope>NUCLEOTIDE SEQUENCE</scope>
    <source>
        <strain evidence="11">Derf</strain>
        <tissue evidence="11">Whole organism</tissue>
    </source>
</reference>
<dbReference type="InterPro" id="IPR000569">
    <property type="entry name" value="HECT_dom"/>
</dbReference>
<evidence type="ECO:0000259" key="9">
    <source>
        <dbReference type="PROSITE" id="PS50020"/>
    </source>
</evidence>
<dbReference type="Pfam" id="PF18436">
    <property type="entry name" value="HECW1_helix"/>
    <property type="match status" value="1"/>
</dbReference>
<feature type="domain" description="WW" evidence="9">
    <location>
        <begin position="1661"/>
        <end position="1694"/>
    </location>
</feature>
<evidence type="ECO:0000313" key="11">
    <source>
        <dbReference type="EMBL" id="KAH9521723.1"/>
    </source>
</evidence>
<feature type="compositionally biased region" description="Low complexity" evidence="8">
    <location>
        <begin position="372"/>
        <end position="389"/>
    </location>
</feature>
<feature type="compositionally biased region" description="Low complexity" evidence="8">
    <location>
        <begin position="987"/>
        <end position="1002"/>
    </location>
</feature>
<feature type="region of interest" description="Disordered" evidence="8">
    <location>
        <begin position="1378"/>
        <end position="1413"/>
    </location>
</feature>
<dbReference type="Pfam" id="PF00397">
    <property type="entry name" value="WW"/>
    <property type="match status" value="1"/>
</dbReference>
<feature type="compositionally biased region" description="Acidic residues" evidence="8">
    <location>
        <begin position="1005"/>
        <end position="1048"/>
    </location>
</feature>
<feature type="compositionally biased region" description="Acidic residues" evidence="8">
    <location>
        <begin position="945"/>
        <end position="955"/>
    </location>
</feature>
<feature type="region of interest" description="Disordered" evidence="8">
    <location>
        <begin position="1"/>
        <end position="47"/>
    </location>
</feature>
<dbReference type="Gene3D" id="2.20.70.10">
    <property type="match status" value="2"/>
</dbReference>
<evidence type="ECO:0000259" key="10">
    <source>
        <dbReference type="PROSITE" id="PS50237"/>
    </source>
</evidence>
<feature type="region of interest" description="Disordered" evidence="8">
    <location>
        <begin position="370"/>
        <end position="404"/>
    </location>
</feature>
<evidence type="ECO:0000256" key="8">
    <source>
        <dbReference type="SAM" id="MobiDB-lite"/>
    </source>
</evidence>
<feature type="region of interest" description="Disordered" evidence="8">
    <location>
        <begin position="908"/>
        <end position="928"/>
    </location>
</feature>
<feature type="compositionally biased region" description="Polar residues" evidence="8">
    <location>
        <begin position="1252"/>
        <end position="1269"/>
    </location>
</feature>
<feature type="compositionally biased region" description="Low complexity" evidence="8">
    <location>
        <begin position="1131"/>
        <end position="1141"/>
    </location>
</feature>
<feature type="region of interest" description="Disordered" evidence="8">
    <location>
        <begin position="765"/>
        <end position="802"/>
    </location>
</feature>
<gene>
    <name evidence="11" type="primary">HECW1</name>
    <name evidence="11" type="ORF">DERF_005355</name>
</gene>
<sequence length="2302" mass="254337">MMHNLFKKKKSSSSTNQSSNSSSSSSSNHYPYYGHHRGSFKGNNNSSISTTTSIGGLFGGPLISNRSSSISSSSGSSGSTTRTTNLNNHSINSHFVKNNTATTTTATTTIGGNNGKNNVVSGQRNIFATQKQLLMTTGTSSSGNHNSNRRQSDTTSNATNNSDNIGQHQQYTSAAFEPLIDDGKNHHHHHHSQKGSKSSTSSYHNNKTSNSNFKSYLQHGEREHHYNQIPQQQLSTSPQSHIESMGKNSIRQYHHHGQMILSNSNFIQTKTTSTTTTTMTTTPPIMINRIIPVRPAPPPPLPPKQQTALNIVADNQRMIGSIHGLQRPSMMTIALNSNHNNHHQDYDHLINGHSNNIFECLVPNKQSIFDGQLQSSSSSPPISESQQQQQRHHHKPLERTNASNGSAIIIEQSPPIIENCSSPHQLSPNICQTSTEMNDENPECEIISEYRSNSHGTGASSLSSSSPPTPPIRTTWINQQSMIHNHNSLGTSNDCVISSAIDENGSHNNNDNVYSEDHIATSYQNNDNGEDDDDSDNRITSTIHGHIIVNEFEHPSTSIAPTNNNNNNIATTTPDNDLSSGGTIDNNSNRFPGCLGVSILSSSSSSPSPSSNSASPENLVLNSSTNNNNNSNRRFESTTSDDGDDDGDQAITMMVNSSQTSILSSSSNSSSMHNESMGNTEQQQPQQQKNATRSSIRTDGRSINHRKHIAYHQRQPDRRYARQITDEEIRNASNLLRQQSATSDVVGDIDSDRLTGYLNRVDGVTDDDDNISMNNSNSANVQNECDNNNNHGESLSSSSSSTSLSCNSALSNLITQFESVLNQTTPIQQTESVIESDTTTTMVPELLNDDQTVIATNSAKQQSTTLTSSSSSQTTTTTITVCDRQLEPYVNEICPNEAMELEQLEHRRSPNNHHNPNQTNNTSNTNYYHHNLDDIAEAYDDVDVDADVDDDDDDTSVMMQNCGEDYSDDLASRNYLTAVRENHHHPNQSSNQQNGSSSNISRSNDDDDDSDNDIYADVDQDDDDDNDADMEEIESEADDDCDGEDESDINPMQQSTSTSTGQQHRRLERVGVSSLSTIDQCDISSSSTAAAEIIEQNVNSIEDQSTTSSSLNNDPVIMTKNLKQSSAGNDNNSNHQQQTKQQHQRRNNNNSMHHRRSQTVVLDGLSHHTNSSRPRSMNIGGGGQGNHLPNVRSATITRLPSLPERTFRYSRVETEEPLPPNWEARRDAHGRIFYIDHEKRTTTWIRPIYHPNITNNQQRNSGQTNQLIQSSSSSGGSHPLTNTTTTTTSSSSASNVVTELEQPLSLATIIPSVSTTNANTSDQSYSSMIVDPQSNNSIVNHQFPNDPSSISAITMHYITNAEHIHRQQLDRRYQSIRRSIGGNGAGSSRHRGAIGGDFPASTGGGHSTTSQQRNYLKQPLTSALQQQRLSSNTTTGIGFSNTALVAATTTNNTSGNTLNLQCGNDMIQDISNAYSISNPTFAYQLSDSDLIDSPSTASCSQGSGVLSLTQAYFTGGQAASAVGTQQLCNQQLSNLPPSSATTGITQSDSSTSGTSTTNILQTQQQQELPPTPTPPPSSSSTANRILDVPALRFLLRSDFFNVLHLNDDALGQYNGSTTLKHMVTKIRREGQKSPPSTESFQRYQHNRYLVSLINKFANTDKPLPRGWESKRDRSNKMFFIDHSTRSTTYIDPRLPLDLPEINPHSVSMAPIRRRTGNRPGTNSPASASIHSQVDMMIAAGMSPIPPPRPHLSANNNSTAITTNGTSSGTVSSSMFIPGLNIPAQLTEQSLASYEASVPTSYNDKVVAFLQQPNIWDILSERRSSIKNNSSLRDRIQTIRTEGVDALRRFTNDLDLIMLLSLFENEIMSYVPPSSSSTNNNRTTTNSSSSTNLSGFSLIPITAPTTRIASSHGPYKRDFETKLRHFYRKLEKNGYGQGPSKLKLIVRRDHLLEDAFNKIMSISTKKELQKSRLYISFTGEEGLDYGGPSREFFFLLSRELFNPYYGLFEYSANDQYTVQISPMSAFVDDYQEWFRFAGRVLGLALIHQYLLDAFFTRPFYKSLLKSECDLSDLEYLDAGFHQSLMWLKENDITEMQDALDLTFSVTEEIAGQIVEKELKPTGKNISVTERNKKEYIERMVRWRVERGVAQQSQSLLKGFNEVIEPRLTAVFDARELELVIAGTAEIDVNDWRKNTEYRSGYHDSHPVIQWFWAAIEHRFDNEQRLRLLQFVTGTSSIPYEGFAALRGSNGPRKFCIEKLGKPTSLPRAHTCFNRLDLPPYTSFESLYEKLLLAVEESSTFGIE</sequence>
<comment type="caution">
    <text evidence="11">The sequence shown here is derived from an EMBL/GenBank/DDBJ whole genome shotgun (WGS) entry which is preliminary data.</text>
</comment>
<dbReference type="SMART" id="SM00456">
    <property type="entry name" value="WW"/>
    <property type="match status" value="2"/>
</dbReference>
<keyword evidence="4" id="KW-0808">Transferase</keyword>
<feature type="compositionally biased region" description="Low complexity" evidence="8">
    <location>
        <begin position="556"/>
        <end position="577"/>
    </location>
</feature>